<protein>
    <submittedName>
        <fullName evidence="2">Imm30 family immunity protein</fullName>
    </submittedName>
</protein>
<dbReference type="Proteomes" id="UP001222800">
    <property type="component" value="Chromosome"/>
</dbReference>
<proteinExistence type="predicted"/>
<keyword evidence="3" id="KW-1185">Reference proteome</keyword>
<sequence length="152" mass="18028">MNIEKEIKKLKDNRFMRTNEEFELFEEALANVGDYGNIQNIKDLCDVLFDDTEFYEVMYGIIHTIDYLGENSIEESLFIQGKTIPSMLPQASEWAKILQCRILNHDEYRKIYGKILLDLDIETRKTIIKLLKDIKNENLVLFERKVNEIINF</sequence>
<dbReference type="RefSeq" id="WP_277734164.1">
    <property type="nucleotide sequence ID" value="NZ_CP120733.1"/>
</dbReference>
<name>A0ABY8EKV6_9FIRM</name>
<dbReference type="InterPro" id="IPR029084">
    <property type="entry name" value="Imm30"/>
</dbReference>
<dbReference type="Pfam" id="PF15565">
    <property type="entry name" value="Imm30"/>
    <property type="match status" value="1"/>
</dbReference>
<organism evidence="2 3">
    <name type="scientific">Tepidibacter hydrothermalis</name>
    <dbReference type="NCBI Taxonomy" id="3036126"/>
    <lineage>
        <taxon>Bacteria</taxon>
        <taxon>Bacillati</taxon>
        <taxon>Bacillota</taxon>
        <taxon>Clostridia</taxon>
        <taxon>Peptostreptococcales</taxon>
        <taxon>Peptostreptococcaceae</taxon>
        <taxon>Tepidibacter</taxon>
    </lineage>
</organism>
<reference evidence="2 3" key="1">
    <citation type="submission" date="2023-03" db="EMBL/GenBank/DDBJ databases">
        <title>Complete genome sequence of Tepidibacter sp. SWIR-1, isolated from a deep-sea hydrothermal vent.</title>
        <authorList>
            <person name="Li X."/>
        </authorList>
    </citation>
    <scope>NUCLEOTIDE SEQUENCE [LARGE SCALE GENOMIC DNA]</scope>
    <source>
        <strain evidence="2 3">SWIR-1</strain>
    </source>
</reference>
<evidence type="ECO:0000259" key="1">
    <source>
        <dbReference type="Pfam" id="PF15565"/>
    </source>
</evidence>
<gene>
    <name evidence="2" type="ORF">P4S50_07650</name>
</gene>
<evidence type="ECO:0000313" key="2">
    <source>
        <dbReference type="EMBL" id="WFD11940.1"/>
    </source>
</evidence>
<feature type="domain" description="Immunity protein 30" evidence="1">
    <location>
        <begin position="12"/>
        <end position="112"/>
    </location>
</feature>
<dbReference type="EMBL" id="CP120733">
    <property type="protein sequence ID" value="WFD11940.1"/>
    <property type="molecule type" value="Genomic_DNA"/>
</dbReference>
<accession>A0ABY8EKV6</accession>
<evidence type="ECO:0000313" key="3">
    <source>
        <dbReference type="Proteomes" id="UP001222800"/>
    </source>
</evidence>